<protein>
    <recommendedName>
        <fullName evidence="3">VWFA domain-containing protein</fullName>
    </recommendedName>
</protein>
<reference evidence="4 5" key="1">
    <citation type="submission" date="2019-09" db="EMBL/GenBank/DDBJ databases">
        <authorList>
            <person name="Chandra G."/>
            <person name="Truman W A."/>
        </authorList>
    </citation>
    <scope>NUCLEOTIDE SEQUENCE [LARGE SCALE GENOMIC DNA]</scope>
    <source>
        <strain evidence="4">PS631</strain>
    </source>
</reference>
<name>A0A5E6WDK1_PSEFL</name>
<dbReference type="InterPro" id="IPR019960">
    <property type="entry name" value="T1SS_VCA0849"/>
</dbReference>
<sequence>MRIGSTDYTVNIDSNGKGSIQVPNPNSEDVYKDASQLVATVTGGTGGNFEKIATGATGTAQIADTETPVTVKVTGVAATEADAKVTFNFELSDKPQVGSDPVVLNVRIGSTDYTVNIDSNGKGSIQVPNPNSEDVYKDASELVATVTGGTGGNFEKIATGATGTAQIADTETPVTVKVTGVPATEADAKVTFNFELSDKPQVGSDPVVLNVRIGSTDYTVNIDSNGKGSIQVPNPNSEDVYKDASQLVATVTGGTGGNFEKIATGATGTAQIADTETPVTVKVTGVPATEADAKVTFNFELSDKPQAGSAPVVLNVRIGSSDYTVNIDSNGKGSIQVPNPNSEDVYKDASELVATVTGGTGGNFEKIETGATGTAQIADTETPVSVIITPQAATEADADVIFNFQMSKPPQAGSDPVVLVVKVGASSYNVSINSQGQGTLSVPNPNTEDVFKDASKLVATVVSGTGGNYEKIETGATAIADIADTIDTVYAKISMVGTGSVNEGGNLTYKVELVDKSGNSISVPTGKSVSVNLEWSGNADASDIEGTLPTSVTINGGKSSVEFNVKTFDDTKIESSETLTATIKQVNDTNQVFENLAVGSQNVATGTIIDNDKGPVITAPGSASIIESGTGGGADVVLVLDRSGSMGPKGNGDGGSDPDGSGPYTSRLQMLKEAVKNLFDSGTVHSVFIVSFGSSATFHSSGKDGGWFTNLDDAYAAIDALKAGTQTYYNTALNTVINNYTAPPPGGNKLVNIFMSDGAPTSGQGANENNWINFLDQKGFNDSFAVGFGGLSNTDKNYLEPIGWKPGETAGSITQGVNDNHVLVVDTSLSALTQALVGSVGGSAVSGNVTDNATSGTAGWASNGWKLTSVEYNGVTYSFTSATDSKTLDLGNVGKVVIKSDGSYTFSGKDNFDTADSLSAVVKFTVKDAAGNTASSSLTLTVNDRSDPIAGNDDVTATLTSKTVMGAPTDVTLASFTSGEKSQWRFENAVDRDTPNPAADTGRWQVSSVVGTTADASVSSGSNPTLVLTDRNGNSNGDASILTPLYKAVGGETMSFKAVASLSTVNYWFSTEKDTAAWTLFKSTDGVNWTVAGGGSIANGTSTITTDALEANAQYRVQLSVHDDTSSFYTGNASVSFDDFKVTVPGAPVVEWTATPVTGTVAGNDVWGTDGEVSTLAIKVNGAWVDVPTGGTTVDGQYGSLVIAKDGSYTYTPTASKDGVGHMDQFDYKLTQPDGDTDTAHLYVTIQGTGPGAAGLAAPAWTSGNDTLLGGDGNDNIFGGAGNDTLIGGKGNDILTGGSGADLFVWKAGHTGNDVITDFKASEGDRIDLSELLQGEKGSTIDNYLKMTTVQGDTVLQISSDGKLNVQDGTNHVDTTITVQGVNWSNSSINSLISGADPLIKVDNHNG</sequence>
<feature type="compositionally biased region" description="Gly residues" evidence="2">
    <location>
        <begin position="647"/>
        <end position="657"/>
    </location>
</feature>
<dbReference type="Pfam" id="PF20579">
    <property type="entry name" value="LapA"/>
    <property type="match status" value="4"/>
</dbReference>
<dbReference type="PRINTS" id="PR00313">
    <property type="entry name" value="CABNDNGRPT"/>
</dbReference>
<dbReference type="Proteomes" id="UP000399692">
    <property type="component" value="Unassembled WGS sequence"/>
</dbReference>
<dbReference type="Pfam" id="PF00092">
    <property type="entry name" value="VWA"/>
    <property type="match status" value="1"/>
</dbReference>
<evidence type="ECO:0000259" key="3">
    <source>
        <dbReference type="PROSITE" id="PS50234"/>
    </source>
</evidence>
<dbReference type="NCBIfam" id="TIGR03661">
    <property type="entry name" value="T1SS_VCA0849"/>
    <property type="match status" value="1"/>
</dbReference>
<dbReference type="Gene3D" id="3.40.50.410">
    <property type="entry name" value="von Willebrand factor, type A domain"/>
    <property type="match status" value="1"/>
</dbReference>
<dbReference type="InterPro" id="IPR001343">
    <property type="entry name" value="Hemolysn_Ca-bd"/>
</dbReference>
<dbReference type="EMBL" id="CABVHF010000025">
    <property type="protein sequence ID" value="VVN26706.1"/>
    <property type="molecule type" value="Genomic_DNA"/>
</dbReference>
<dbReference type="SMART" id="SM00327">
    <property type="entry name" value="VWA"/>
    <property type="match status" value="1"/>
</dbReference>
<organism evidence="4 5">
    <name type="scientific">Pseudomonas fluorescens</name>
    <dbReference type="NCBI Taxonomy" id="294"/>
    <lineage>
        <taxon>Bacteria</taxon>
        <taxon>Pseudomonadati</taxon>
        <taxon>Pseudomonadota</taxon>
        <taxon>Gammaproteobacteria</taxon>
        <taxon>Pseudomonadales</taxon>
        <taxon>Pseudomonadaceae</taxon>
        <taxon>Pseudomonas</taxon>
    </lineage>
</organism>
<gene>
    <name evidence="4" type="ORF">PS631_04674</name>
</gene>
<keyword evidence="1" id="KW-0106">Calcium</keyword>
<feature type="domain" description="VWFA" evidence="3">
    <location>
        <begin position="635"/>
        <end position="840"/>
    </location>
</feature>
<dbReference type="InterPro" id="IPR036465">
    <property type="entry name" value="vWFA_dom_sf"/>
</dbReference>
<evidence type="ECO:0000256" key="1">
    <source>
        <dbReference type="ARBA" id="ARBA00022837"/>
    </source>
</evidence>
<dbReference type="SUPFAM" id="SSF141072">
    <property type="entry name" value="CalX-like"/>
    <property type="match status" value="1"/>
</dbReference>
<dbReference type="InterPro" id="IPR018511">
    <property type="entry name" value="Hemolysin-typ_Ca-bd_CS"/>
</dbReference>
<dbReference type="InterPro" id="IPR046779">
    <property type="entry name" value="LapA_adhesin_dom"/>
</dbReference>
<dbReference type="Gene3D" id="2.60.40.2030">
    <property type="match status" value="1"/>
</dbReference>
<accession>A0A5E6WDK1</accession>
<dbReference type="Pfam" id="PF00353">
    <property type="entry name" value="HemolysinCabind"/>
    <property type="match status" value="1"/>
</dbReference>
<dbReference type="InterPro" id="IPR002035">
    <property type="entry name" value="VWF_A"/>
</dbReference>
<dbReference type="Pfam" id="PF17963">
    <property type="entry name" value="Big_9"/>
    <property type="match status" value="1"/>
</dbReference>
<dbReference type="InterPro" id="IPR038081">
    <property type="entry name" value="CalX-like_sf"/>
</dbReference>
<dbReference type="SUPFAM" id="SSF51120">
    <property type="entry name" value="beta-Roll"/>
    <property type="match status" value="1"/>
</dbReference>
<dbReference type="SUPFAM" id="SSF53300">
    <property type="entry name" value="vWA-like"/>
    <property type="match status" value="1"/>
</dbReference>
<evidence type="ECO:0000256" key="2">
    <source>
        <dbReference type="SAM" id="MobiDB-lite"/>
    </source>
</evidence>
<dbReference type="PROSITE" id="PS50234">
    <property type="entry name" value="VWFA"/>
    <property type="match status" value="1"/>
</dbReference>
<dbReference type="GO" id="GO:0005509">
    <property type="term" value="F:calcium ion binding"/>
    <property type="evidence" value="ECO:0007669"/>
    <property type="project" value="InterPro"/>
</dbReference>
<evidence type="ECO:0000313" key="4">
    <source>
        <dbReference type="EMBL" id="VVN26706.1"/>
    </source>
</evidence>
<evidence type="ECO:0000313" key="5">
    <source>
        <dbReference type="Proteomes" id="UP000399692"/>
    </source>
</evidence>
<dbReference type="PROSITE" id="PS00330">
    <property type="entry name" value="HEMOLYSIN_CALCIUM"/>
    <property type="match status" value="3"/>
</dbReference>
<feature type="region of interest" description="Disordered" evidence="2">
    <location>
        <begin position="642"/>
        <end position="665"/>
    </location>
</feature>
<dbReference type="InterPro" id="IPR011049">
    <property type="entry name" value="Serralysin-like_metalloprot_C"/>
</dbReference>
<dbReference type="CDD" id="cd00198">
    <property type="entry name" value="vWFA"/>
    <property type="match status" value="1"/>
</dbReference>
<proteinExistence type="predicted"/>
<dbReference type="Gene3D" id="2.150.10.10">
    <property type="entry name" value="Serralysin-like metalloprotease, C-terminal"/>
    <property type="match status" value="1"/>
</dbReference>